<feature type="domain" description="ShKT" evidence="13">
    <location>
        <begin position="524"/>
        <end position="560"/>
    </location>
</feature>
<evidence type="ECO:0000313" key="15">
    <source>
        <dbReference type="EMBL" id="KAK5974591.1"/>
    </source>
</evidence>
<organism evidence="15 16">
    <name type="scientific">Trichostrongylus colubriformis</name>
    <name type="common">Black scour worm</name>
    <dbReference type="NCBI Taxonomy" id="6319"/>
    <lineage>
        <taxon>Eukaryota</taxon>
        <taxon>Metazoa</taxon>
        <taxon>Ecdysozoa</taxon>
        <taxon>Nematoda</taxon>
        <taxon>Chromadorea</taxon>
        <taxon>Rhabditida</taxon>
        <taxon>Rhabditina</taxon>
        <taxon>Rhabditomorpha</taxon>
        <taxon>Strongyloidea</taxon>
        <taxon>Trichostrongylidae</taxon>
        <taxon>Trichostrongylus</taxon>
    </lineage>
</organism>
<dbReference type="GO" id="GO:0005576">
    <property type="term" value="C:extracellular region"/>
    <property type="evidence" value="ECO:0007669"/>
    <property type="project" value="UniProtKB-SubCell"/>
</dbReference>
<dbReference type="PROSITE" id="PS51670">
    <property type="entry name" value="SHKT"/>
    <property type="match status" value="1"/>
</dbReference>
<comment type="caution">
    <text evidence="10">Lacks conserved residue(s) required for the propagation of feature annotation.</text>
</comment>
<evidence type="ECO:0000256" key="5">
    <source>
        <dbReference type="ARBA" id="ARBA00022833"/>
    </source>
</evidence>
<keyword evidence="16" id="KW-1185">Reference proteome</keyword>
<dbReference type="EMBL" id="WIXE01014065">
    <property type="protein sequence ID" value="KAK5974591.1"/>
    <property type="molecule type" value="Genomic_DNA"/>
</dbReference>
<feature type="domain" description="Peptidase M12A" evidence="14">
    <location>
        <begin position="226"/>
        <end position="287"/>
    </location>
</feature>
<evidence type="ECO:0000256" key="3">
    <source>
        <dbReference type="ARBA" id="ARBA00022723"/>
    </source>
</evidence>
<evidence type="ECO:0000256" key="1">
    <source>
        <dbReference type="ARBA" id="ARBA00022536"/>
    </source>
</evidence>
<evidence type="ECO:0000256" key="10">
    <source>
        <dbReference type="PROSITE-ProRule" id="PRU01005"/>
    </source>
</evidence>
<dbReference type="GO" id="GO:0008270">
    <property type="term" value="F:zinc ion binding"/>
    <property type="evidence" value="ECO:0007669"/>
    <property type="project" value="UniProtKB-UniRule"/>
</dbReference>
<keyword evidence="1" id="KW-0245">EGF-like domain</keyword>
<dbReference type="Gene3D" id="1.10.10.1940">
    <property type="match status" value="1"/>
</dbReference>
<protein>
    <recommendedName>
        <fullName evidence="9">Zinc metalloproteinase</fullName>
    </recommendedName>
</protein>
<feature type="domain" description="CUB" evidence="12">
    <location>
        <begin position="330"/>
        <end position="445"/>
    </location>
</feature>
<dbReference type="Proteomes" id="UP001331761">
    <property type="component" value="Unassembled WGS sequence"/>
</dbReference>
<keyword evidence="8" id="KW-1015">Disulfide bond</keyword>
<evidence type="ECO:0000256" key="9">
    <source>
        <dbReference type="PIRNR" id="PIRNR036365"/>
    </source>
</evidence>
<keyword evidence="4" id="KW-0378">Hydrolase</keyword>
<evidence type="ECO:0000259" key="14">
    <source>
        <dbReference type="PROSITE" id="PS51864"/>
    </source>
</evidence>
<dbReference type="InterPro" id="IPR000859">
    <property type="entry name" value="CUB_dom"/>
</dbReference>
<dbReference type="PIRSF" id="PIRSF036365">
    <property type="entry name" value="Astacin_nematoda"/>
    <property type="match status" value="1"/>
</dbReference>
<dbReference type="SUPFAM" id="SSF55486">
    <property type="entry name" value="Metalloproteases ('zincins'), catalytic domain"/>
    <property type="match status" value="1"/>
</dbReference>
<keyword evidence="3" id="KW-0479">Metal-binding</keyword>
<evidence type="ECO:0000313" key="16">
    <source>
        <dbReference type="Proteomes" id="UP001331761"/>
    </source>
</evidence>
<dbReference type="PANTHER" id="PTHR10127">
    <property type="entry name" value="DISCOIDIN, CUB, EGF, LAMININ , AND ZINC METALLOPROTEASE DOMAIN CONTAINING"/>
    <property type="match status" value="1"/>
</dbReference>
<evidence type="ECO:0000256" key="6">
    <source>
        <dbReference type="ARBA" id="ARBA00023049"/>
    </source>
</evidence>
<feature type="compositionally biased region" description="Low complexity" evidence="11">
    <location>
        <begin position="469"/>
        <end position="498"/>
    </location>
</feature>
<reference evidence="15 16" key="1">
    <citation type="submission" date="2019-10" db="EMBL/GenBank/DDBJ databases">
        <title>Assembly and Annotation for the nematode Trichostrongylus colubriformis.</title>
        <authorList>
            <person name="Martin J."/>
        </authorList>
    </citation>
    <scope>NUCLEOTIDE SEQUENCE [LARGE SCALE GENOMIC DNA]</scope>
    <source>
        <strain evidence="15">G859</strain>
        <tissue evidence="15">Whole worm</tissue>
    </source>
</reference>
<evidence type="ECO:0000259" key="13">
    <source>
        <dbReference type="PROSITE" id="PS51670"/>
    </source>
</evidence>
<keyword evidence="7" id="KW-0865">Zymogen</keyword>
<comment type="subcellular location">
    <subcellularLocation>
        <location evidence="9">Secreted</location>
    </subcellularLocation>
</comment>
<dbReference type="Pfam" id="PF01400">
    <property type="entry name" value="Astacin"/>
    <property type="match status" value="1"/>
</dbReference>
<evidence type="ECO:0000259" key="12">
    <source>
        <dbReference type="PROSITE" id="PS01180"/>
    </source>
</evidence>
<dbReference type="InterPro" id="IPR024079">
    <property type="entry name" value="MetalloPept_cat_dom_sf"/>
</dbReference>
<evidence type="ECO:0000256" key="4">
    <source>
        <dbReference type="ARBA" id="ARBA00022801"/>
    </source>
</evidence>
<comment type="caution">
    <text evidence="15">The sequence shown here is derived from an EMBL/GenBank/DDBJ whole genome shotgun (WGS) entry which is preliminary data.</text>
</comment>
<dbReference type="InterPro" id="IPR017050">
    <property type="entry name" value="Metallopeptidase_nem"/>
</dbReference>
<dbReference type="Gene3D" id="3.40.390.10">
    <property type="entry name" value="Collagenase (Catalytic Domain)"/>
    <property type="match status" value="2"/>
</dbReference>
<dbReference type="PROSITE" id="PS51864">
    <property type="entry name" value="ASTACIN"/>
    <property type="match status" value="1"/>
</dbReference>
<dbReference type="Gene3D" id="2.60.120.290">
    <property type="entry name" value="Spermadhesin, CUB domain"/>
    <property type="match status" value="1"/>
</dbReference>
<dbReference type="InterPro" id="IPR003582">
    <property type="entry name" value="ShKT_dom"/>
</dbReference>
<sequence>MRLLFLFLLLVIAVNGFFGSSLTDRVKAMVSGAKNVGQKVKNATIVGFKKLFNNTVFFKAREKLRHVKDKVVKTLKLTPARIKELTKKLQNMKTWFFKRDRVKQEGDSVDEVNNHSGVVDDLYQFDVVLTEQQADEITEEIEELVKVNSTTALPRKKRQAYKDKEKYLETLWSDGVNYYFHALSSEKLRSVFVKAAKLWEKDTCIDIRENRDAKDRILVFPEQGLNTNDNYGMKYDYGSLLHYGGTTASFNRKPTMVPFDEKYQQTLGSPFISFIDLSMINEHYKCKDKCDPAKSAKCHMGGFPHPRNCQKCICPGGYGGDFCNEKPSGCGRIIQASSAWERFEDEVGRGRGEDEDFTTCNYWIESPEGSEIEVRLLDFSPGFSVDGCKYAGVEIKTNEDQTLTGYRFCSRDASKITLRSYTNRVPIITYNRIYSSKVTLEYRHVPARNNEPKPDAARTSAPKQVASFSTTTTTPKPLTRPTTTTTSKPLTRPATTTTVKPRASLPTTTTTTQSLVKTGSGFRCVDNASCPSLKASGFCDKMGLSAATKLKVCPKSCGFC</sequence>
<dbReference type="InterPro" id="IPR001506">
    <property type="entry name" value="Peptidase_M12A"/>
</dbReference>
<dbReference type="AlphaFoldDB" id="A0AAN8F7P3"/>
<dbReference type="PROSITE" id="PS01180">
    <property type="entry name" value="CUB"/>
    <property type="match status" value="1"/>
</dbReference>
<evidence type="ECO:0000256" key="7">
    <source>
        <dbReference type="ARBA" id="ARBA00023145"/>
    </source>
</evidence>
<keyword evidence="6 15" id="KW-0482">Metalloprotease</keyword>
<dbReference type="PANTHER" id="PTHR10127:SF877">
    <property type="entry name" value="ZINC METALLOPROTEINASE NAS-34"/>
    <property type="match status" value="1"/>
</dbReference>
<dbReference type="GO" id="GO:0006508">
    <property type="term" value="P:proteolysis"/>
    <property type="evidence" value="ECO:0007669"/>
    <property type="project" value="UniProtKB-KW"/>
</dbReference>
<dbReference type="GO" id="GO:0004222">
    <property type="term" value="F:metalloendopeptidase activity"/>
    <property type="evidence" value="ECO:0007669"/>
    <property type="project" value="UniProtKB-UniRule"/>
</dbReference>
<feature type="chain" id="PRO_5042674806" description="Zinc metalloproteinase" evidence="9">
    <location>
        <begin position="17"/>
        <end position="560"/>
    </location>
</feature>
<evidence type="ECO:0000256" key="2">
    <source>
        <dbReference type="ARBA" id="ARBA00022670"/>
    </source>
</evidence>
<dbReference type="GO" id="GO:0018996">
    <property type="term" value="P:molting cycle, collagen and cuticulin-based cuticle"/>
    <property type="evidence" value="ECO:0007669"/>
    <property type="project" value="InterPro"/>
</dbReference>
<evidence type="ECO:0000256" key="8">
    <source>
        <dbReference type="ARBA" id="ARBA00023157"/>
    </source>
</evidence>
<gene>
    <name evidence="15" type="ORF">GCK32_010426</name>
</gene>
<keyword evidence="5" id="KW-0862">Zinc</keyword>
<keyword evidence="9" id="KW-0964">Secreted</keyword>
<name>A0AAN8F7P3_TRICO</name>
<dbReference type="SUPFAM" id="SSF49854">
    <property type="entry name" value="Spermadhesin, CUB domain"/>
    <property type="match status" value="1"/>
</dbReference>
<accession>A0AAN8F7P3</accession>
<feature type="signal peptide" evidence="9">
    <location>
        <begin position="1"/>
        <end position="16"/>
    </location>
</feature>
<dbReference type="InterPro" id="IPR035914">
    <property type="entry name" value="Sperma_CUB_dom_sf"/>
</dbReference>
<keyword evidence="9" id="KW-0732">Signal</keyword>
<feature type="compositionally biased region" description="Basic and acidic residues" evidence="11">
    <location>
        <begin position="447"/>
        <end position="456"/>
    </location>
</feature>
<keyword evidence="2" id="KW-0645">Protease</keyword>
<feature type="region of interest" description="Disordered" evidence="11">
    <location>
        <begin position="447"/>
        <end position="512"/>
    </location>
</feature>
<proteinExistence type="predicted"/>
<evidence type="ECO:0000256" key="11">
    <source>
        <dbReference type="SAM" id="MobiDB-lite"/>
    </source>
</evidence>